<accession>A0A4Y2B0U4</accession>
<comment type="similarity">
    <text evidence="3">Belongs to the cytochrome P450 family.</text>
</comment>
<dbReference type="GO" id="GO:0005789">
    <property type="term" value="C:endoplasmic reticulum membrane"/>
    <property type="evidence" value="ECO:0007669"/>
    <property type="project" value="UniProtKB-SubCell"/>
</dbReference>
<dbReference type="EMBL" id="BGPR01000043">
    <property type="protein sequence ID" value="GBL85457.1"/>
    <property type="molecule type" value="Genomic_DNA"/>
</dbReference>
<comment type="subcellular location">
    <subcellularLocation>
        <location evidence="2">Endoplasmic reticulum membrane</location>
    </subcellularLocation>
</comment>
<evidence type="ECO:0000256" key="8">
    <source>
        <dbReference type="ARBA" id="ARBA00023136"/>
    </source>
</evidence>
<sequence>MLADYFLDIENGYSSSQAQSTGRVHKKVKELLKGMKTNEKSWVYSFFEPFFGEGLLTSGGEKWKARRKLLTPCFHSDIMKDFQLVFNEHCQKLADYFQGETEKEFTIIDYPVKLSSLDMMCALTSEVIACNVYSPLAFHQRCTTCRECCENPRIPEEAPVLLVVRAEWSIPLGISAAVQ</sequence>
<keyword evidence="4" id="KW-0349">Heme</keyword>
<dbReference type="PANTHER" id="PTHR24291:SF189">
    <property type="entry name" value="CYTOCHROME P450 4C3-RELATED"/>
    <property type="match status" value="1"/>
</dbReference>
<dbReference type="InterPro" id="IPR001128">
    <property type="entry name" value="Cyt_P450"/>
</dbReference>
<evidence type="ECO:0008006" key="11">
    <source>
        <dbReference type="Google" id="ProtNLM"/>
    </source>
</evidence>
<dbReference type="GO" id="GO:0016705">
    <property type="term" value="F:oxidoreductase activity, acting on paired donors, with incorporation or reduction of molecular oxygen"/>
    <property type="evidence" value="ECO:0007669"/>
    <property type="project" value="InterPro"/>
</dbReference>
<dbReference type="PANTHER" id="PTHR24291">
    <property type="entry name" value="CYTOCHROME P450 FAMILY 4"/>
    <property type="match status" value="1"/>
</dbReference>
<dbReference type="Pfam" id="PF00067">
    <property type="entry name" value="p450"/>
    <property type="match status" value="1"/>
</dbReference>
<keyword evidence="10" id="KW-1185">Reference proteome</keyword>
<dbReference type="SUPFAM" id="SSF48264">
    <property type="entry name" value="Cytochrome P450"/>
    <property type="match status" value="1"/>
</dbReference>
<keyword evidence="4" id="KW-0479">Metal-binding</keyword>
<comment type="cofactor">
    <cofactor evidence="1">
        <name>heme</name>
        <dbReference type="ChEBI" id="CHEBI:30413"/>
    </cofactor>
</comment>
<evidence type="ECO:0000313" key="9">
    <source>
        <dbReference type="EMBL" id="GBL85457.1"/>
    </source>
</evidence>
<evidence type="ECO:0000256" key="1">
    <source>
        <dbReference type="ARBA" id="ARBA00001971"/>
    </source>
</evidence>
<dbReference type="InterPro" id="IPR036396">
    <property type="entry name" value="Cyt_P450_sf"/>
</dbReference>
<evidence type="ECO:0000256" key="2">
    <source>
        <dbReference type="ARBA" id="ARBA00004586"/>
    </source>
</evidence>
<dbReference type="GO" id="GO:0004497">
    <property type="term" value="F:monooxygenase activity"/>
    <property type="evidence" value="ECO:0007669"/>
    <property type="project" value="UniProtKB-KW"/>
</dbReference>
<evidence type="ECO:0000256" key="7">
    <source>
        <dbReference type="ARBA" id="ARBA00023033"/>
    </source>
</evidence>
<reference evidence="9 10" key="1">
    <citation type="journal article" date="2019" name="Sci. Rep.">
        <title>Orb-weaving spider Araneus ventricosus genome elucidates the spidroin gene catalogue.</title>
        <authorList>
            <person name="Kono N."/>
            <person name="Nakamura H."/>
            <person name="Ohtoshi R."/>
            <person name="Moran D.A.P."/>
            <person name="Shinohara A."/>
            <person name="Yoshida Y."/>
            <person name="Fujiwara M."/>
            <person name="Mori M."/>
            <person name="Tomita M."/>
            <person name="Arakawa K."/>
        </authorList>
    </citation>
    <scope>NUCLEOTIDE SEQUENCE [LARGE SCALE GENOMIC DNA]</scope>
</reference>
<dbReference type="GO" id="GO:0020037">
    <property type="term" value="F:heme binding"/>
    <property type="evidence" value="ECO:0007669"/>
    <property type="project" value="InterPro"/>
</dbReference>
<evidence type="ECO:0000256" key="4">
    <source>
        <dbReference type="ARBA" id="ARBA00022617"/>
    </source>
</evidence>
<keyword evidence="7" id="KW-0503">Monooxygenase</keyword>
<dbReference type="OrthoDB" id="1470350at2759"/>
<gene>
    <name evidence="9" type="ORF">AVEN_34636_1</name>
</gene>
<dbReference type="Gene3D" id="1.10.630.10">
    <property type="entry name" value="Cytochrome P450"/>
    <property type="match status" value="1"/>
</dbReference>
<keyword evidence="6" id="KW-0408">Iron</keyword>
<keyword evidence="5" id="KW-0256">Endoplasmic reticulum</keyword>
<organism evidence="9 10">
    <name type="scientific">Araneus ventricosus</name>
    <name type="common">Orbweaver spider</name>
    <name type="synonym">Epeira ventricosa</name>
    <dbReference type="NCBI Taxonomy" id="182803"/>
    <lineage>
        <taxon>Eukaryota</taxon>
        <taxon>Metazoa</taxon>
        <taxon>Ecdysozoa</taxon>
        <taxon>Arthropoda</taxon>
        <taxon>Chelicerata</taxon>
        <taxon>Arachnida</taxon>
        <taxon>Araneae</taxon>
        <taxon>Araneomorphae</taxon>
        <taxon>Entelegynae</taxon>
        <taxon>Araneoidea</taxon>
        <taxon>Araneidae</taxon>
        <taxon>Araneus</taxon>
    </lineage>
</organism>
<protein>
    <recommendedName>
        <fullName evidence="11">Cytochrome P450 4C1</fullName>
    </recommendedName>
</protein>
<keyword evidence="7" id="KW-0560">Oxidoreductase</keyword>
<dbReference type="Proteomes" id="UP000499080">
    <property type="component" value="Unassembled WGS sequence"/>
</dbReference>
<proteinExistence type="inferred from homology"/>
<evidence type="ECO:0000256" key="5">
    <source>
        <dbReference type="ARBA" id="ARBA00022824"/>
    </source>
</evidence>
<evidence type="ECO:0000313" key="10">
    <source>
        <dbReference type="Proteomes" id="UP000499080"/>
    </source>
</evidence>
<keyword evidence="8" id="KW-0472">Membrane</keyword>
<evidence type="ECO:0000256" key="3">
    <source>
        <dbReference type="ARBA" id="ARBA00010617"/>
    </source>
</evidence>
<dbReference type="AlphaFoldDB" id="A0A4Y2B0U4"/>
<evidence type="ECO:0000256" key="6">
    <source>
        <dbReference type="ARBA" id="ARBA00023004"/>
    </source>
</evidence>
<name>A0A4Y2B0U4_ARAVE</name>
<comment type="caution">
    <text evidence="9">The sequence shown here is derived from an EMBL/GenBank/DDBJ whole genome shotgun (WGS) entry which is preliminary data.</text>
</comment>
<dbReference type="InterPro" id="IPR050196">
    <property type="entry name" value="Cytochrome_P450_Monoox"/>
</dbReference>
<dbReference type="GO" id="GO:0005506">
    <property type="term" value="F:iron ion binding"/>
    <property type="evidence" value="ECO:0007669"/>
    <property type="project" value="InterPro"/>
</dbReference>